<comment type="subcellular location">
    <subcellularLocation>
        <location evidence="1 4">Nucleus</location>
    </subcellularLocation>
</comment>
<gene>
    <name evidence="7" type="ORF">NC653_037749</name>
</gene>
<keyword evidence="8" id="KW-1185">Reference proteome</keyword>
<feature type="domain" description="Histone deacetylase interacting" evidence="6">
    <location>
        <begin position="304"/>
        <end position="402"/>
    </location>
</feature>
<evidence type="ECO:0000256" key="3">
    <source>
        <dbReference type="ARBA" id="ARBA00023242"/>
    </source>
</evidence>
<name>A0AAD6PT98_9ROSI</name>
<organism evidence="7 8">
    <name type="scientific">Populus alba x Populus x berolinensis</name>
    <dbReference type="NCBI Taxonomy" id="444605"/>
    <lineage>
        <taxon>Eukaryota</taxon>
        <taxon>Viridiplantae</taxon>
        <taxon>Streptophyta</taxon>
        <taxon>Embryophyta</taxon>
        <taxon>Tracheophyta</taxon>
        <taxon>Spermatophyta</taxon>
        <taxon>Magnoliopsida</taxon>
        <taxon>eudicotyledons</taxon>
        <taxon>Gunneridae</taxon>
        <taxon>Pentapetalae</taxon>
        <taxon>rosids</taxon>
        <taxon>fabids</taxon>
        <taxon>Malpighiales</taxon>
        <taxon>Salicaceae</taxon>
        <taxon>Saliceae</taxon>
        <taxon>Populus</taxon>
    </lineage>
</organism>
<dbReference type="PANTHER" id="PTHR12346">
    <property type="entry name" value="SIN3B-RELATED"/>
    <property type="match status" value="1"/>
</dbReference>
<feature type="compositionally biased region" description="Basic and acidic residues" evidence="5">
    <location>
        <begin position="150"/>
        <end position="168"/>
    </location>
</feature>
<dbReference type="PANTHER" id="PTHR12346:SF8">
    <property type="entry name" value="PAIRED AMPHIPATHIC HELIX PROTEIN SIN3-LIKE 2"/>
    <property type="match status" value="1"/>
</dbReference>
<feature type="region of interest" description="Disordered" evidence="5">
    <location>
        <begin position="142"/>
        <end position="168"/>
    </location>
</feature>
<evidence type="ECO:0000313" key="7">
    <source>
        <dbReference type="EMBL" id="KAJ6959499.1"/>
    </source>
</evidence>
<dbReference type="GO" id="GO:0000785">
    <property type="term" value="C:chromatin"/>
    <property type="evidence" value="ECO:0007669"/>
    <property type="project" value="TreeGrafter"/>
</dbReference>
<dbReference type="InterPro" id="IPR039774">
    <property type="entry name" value="Sin3-like"/>
</dbReference>
<dbReference type="AlphaFoldDB" id="A0AAD6PT98"/>
<evidence type="ECO:0000256" key="2">
    <source>
        <dbReference type="ARBA" id="ARBA00022491"/>
    </source>
</evidence>
<evidence type="ECO:0000259" key="6">
    <source>
        <dbReference type="SMART" id="SM00761"/>
    </source>
</evidence>
<dbReference type="PROSITE" id="PS51477">
    <property type="entry name" value="PAH"/>
    <property type="match status" value="1"/>
</dbReference>
<dbReference type="EMBL" id="JAQIZT010000017">
    <property type="protein sequence ID" value="KAJ6959499.1"/>
    <property type="molecule type" value="Genomic_DNA"/>
</dbReference>
<dbReference type="SMART" id="SM00761">
    <property type="entry name" value="HDAC_interact"/>
    <property type="match status" value="1"/>
</dbReference>
<dbReference type="GO" id="GO:0000122">
    <property type="term" value="P:negative regulation of transcription by RNA polymerase II"/>
    <property type="evidence" value="ECO:0007669"/>
    <property type="project" value="TreeGrafter"/>
</dbReference>
<evidence type="ECO:0000256" key="5">
    <source>
        <dbReference type="SAM" id="MobiDB-lite"/>
    </source>
</evidence>
<dbReference type="GO" id="GO:0003714">
    <property type="term" value="F:transcription corepressor activity"/>
    <property type="evidence" value="ECO:0007669"/>
    <property type="project" value="InterPro"/>
</dbReference>
<dbReference type="Proteomes" id="UP001164929">
    <property type="component" value="Chromosome 17"/>
</dbReference>
<dbReference type="Gene3D" id="1.20.1160.11">
    <property type="entry name" value="Paired amphipathic helix"/>
    <property type="match status" value="1"/>
</dbReference>
<evidence type="ECO:0000256" key="4">
    <source>
        <dbReference type="PROSITE-ProRule" id="PRU00810"/>
    </source>
</evidence>
<accession>A0AAD6PT98</accession>
<sequence length="456" mass="53760">MCLDFYRESEIYLKELGLRFQDQPENLCSFYRVMEDIRDLRDEFSGRLKKVTDHVLARLKAILEGHCDLIWGFNVFLPPSCSRFYKKLSMRGKKVCEDFAKILRNAKDISDLFRCIVPLCGDDADLLECFYRVTRACEAPSSVASQSPDSQDKDAGEERKKQHPEKIEIAQGNDKERNFVRGFAVKPGDHVVKKLLNDGFLLFENFRKKLSCEISYCTLLKMFFYYINGRIGKYDWKESIVAMIRKHPDLMDEFQRYVSVFDNVQLSRSEVEEEDEVQRIETRGSQDRKREKYPNKSIRLDLSRCKKCTPSYRYLPKDYRVPSKHNAMQPELKVLNDQILLVPSGSKYFSTRKSNENAKIMLECEDNRYEMDMLISWFISAVEYAEELEMSIDDNEMENGNRKIFLWCPERLYGDQGLDHQHSLPLLKVRLEQKLKELKAYKDELGRIWAHAYARN</sequence>
<comment type="caution">
    <text evidence="7">The sequence shown here is derived from an EMBL/GenBank/DDBJ whole genome shotgun (WGS) entry which is preliminary data.</text>
</comment>
<proteinExistence type="predicted"/>
<evidence type="ECO:0000256" key="1">
    <source>
        <dbReference type="ARBA" id="ARBA00004123"/>
    </source>
</evidence>
<protein>
    <recommendedName>
        <fullName evidence="6">Histone deacetylase interacting domain-containing protein</fullName>
    </recommendedName>
</protein>
<keyword evidence="3 4" id="KW-0539">Nucleus</keyword>
<dbReference type="InterPro" id="IPR013194">
    <property type="entry name" value="HDAC_interact_dom"/>
</dbReference>
<dbReference type="GO" id="GO:0000118">
    <property type="term" value="C:histone deacetylase complex"/>
    <property type="evidence" value="ECO:0007669"/>
    <property type="project" value="TreeGrafter"/>
</dbReference>
<evidence type="ECO:0000313" key="8">
    <source>
        <dbReference type="Proteomes" id="UP001164929"/>
    </source>
</evidence>
<dbReference type="InterPro" id="IPR003822">
    <property type="entry name" value="PAH"/>
</dbReference>
<keyword evidence="2" id="KW-0678">Repressor</keyword>
<dbReference type="SUPFAM" id="SSF47762">
    <property type="entry name" value="PAH2 domain"/>
    <property type="match status" value="1"/>
</dbReference>
<dbReference type="Pfam" id="PF08295">
    <property type="entry name" value="Sin3_corepress"/>
    <property type="match status" value="1"/>
</dbReference>
<reference evidence="7" key="1">
    <citation type="journal article" date="2023" name="Mol. Ecol. Resour.">
        <title>Chromosome-level genome assembly of a triploid poplar Populus alba 'Berolinensis'.</title>
        <authorList>
            <person name="Chen S."/>
            <person name="Yu Y."/>
            <person name="Wang X."/>
            <person name="Wang S."/>
            <person name="Zhang T."/>
            <person name="Zhou Y."/>
            <person name="He R."/>
            <person name="Meng N."/>
            <person name="Wang Y."/>
            <person name="Liu W."/>
            <person name="Liu Z."/>
            <person name="Liu J."/>
            <person name="Guo Q."/>
            <person name="Huang H."/>
            <person name="Sederoff R.R."/>
            <person name="Wang G."/>
            <person name="Qu G."/>
            <person name="Chen S."/>
        </authorList>
    </citation>
    <scope>NUCLEOTIDE SEQUENCE</scope>
    <source>
        <strain evidence="7">SC-2020</strain>
    </source>
</reference>
<dbReference type="InterPro" id="IPR036600">
    <property type="entry name" value="PAH_sf"/>
</dbReference>